<reference evidence="2" key="1">
    <citation type="submission" date="2016-10" db="EMBL/GenBank/DDBJ databases">
        <authorList>
            <person name="Varghese N."/>
            <person name="Submissions S."/>
        </authorList>
    </citation>
    <scope>NUCLEOTIDE SEQUENCE [LARGE SCALE GENOMIC DNA]</scope>
    <source>
        <strain evidence="2">LMG 26416</strain>
    </source>
</reference>
<dbReference type="Pfam" id="PF22752">
    <property type="entry name" value="DUF488-N3i"/>
    <property type="match status" value="1"/>
</dbReference>
<dbReference type="InterPro" id="IPR052552">
    <property type="entry name" value="YeaO-like"/>
</dbReference>
<dbReference type="STRING" id="416943.SAMN05445871_3389"/>
<proteinExistence type="predicted"/>
<protein>
    <submittedName>
        <fullName evidence="1">Uncharacterized conserved protein YeaO, DUF488 family</fullName>
    </submittedName>
</protein>
<gene>
    <name evidence="1" type="ORF">SAMN05192542_111173</name>
</gene>
<dbReference type="EMBL" id="FOAJ01000011">
    <property type="protein sequence ID" value="SEL69276.1"/>
    <property type="molecule type" value="Genomic_DNA"/>
</dbReference>
<evidence type="ECO:0000313" key="1">
    <source>
        <dbReference type="EMBL" id="SEL69276.1"/>
    </source>
</evidence>
<evidence type="ECO:0000313" key="2">
    <source>
        <dbReference type="Proteomes" id="UP000199120"/>
    </source>
</evidence>
<dbReference type="Proteomes" id="UP000199120">
    <property type="component" value="Unassembled WGS sequence"/>
</dbReference>
<accession>A0A1H7SAM2</accession>
<dbReference type="PANTHER" id="PTHR36849:SF1">
    <property type="entry name" value="CYTOPLASMIC PROTEIN"/>
    <property type="match status" value="1"/>
</dbReference>
<dbReference type="OrthoDB" id="9790745at2"/>
<dbReference type="RefSeq" id="WP_090547183.1">
    <property type="nucleotide sequence ID" value="NZ_FNSR01000002.1"/>
</dbReference>
<sequence>MTEPKIDIQRVYDPRPGPHRASYLVDRLWPRGIRKEALAHDEWLKDVAPSNALRTWYHKDPAQWDEFRRRYEAELDANPAAWQPLVDAAAQRAIVLLYGSRDTEHNHAIVLRDYLLGRLSRGRG</sequence>
<dbReference type="PANTHER" id="PTHR36849">
    <property type="entry name" value="CYTOPLASMIC PROTEIN-RELATED"/>
    <property type="match status" value="1"/>
</dbReference>
<dbReference type="AlphaFoldDB" id="A0A1H7SAM2"/>
<name>A0A1H7SAM2_9BURK</name>
<organism evidence="1 2">
    <name type="scientific">Paraburkholderia caballeronis</name>
    <dbReference type="NCBI Taxonomy" id="416943"/>
    <lineage>
        <taxon>Bacteria</taxon>
        <taxon>Pseudomonadati</taxon>
        <taxon>Pseudomonadota</taxon>
        <taxon>Betaproteobacteria</taxon>
        <taxon>Burkholderiales</taxon>
        <taxon>Burkholderiaceae</taxon>
        <taxon>Paraburkholderia</taxon>
    </lineage>
</organism>
<keyword evidence="2" id="KW-1185">Reference proteome</keyword>